<dbReference type="EMBL" id="JPWU03000013">
    <property type="protein sequence ID" value="KAG2532065.1"/>
    <property type="molecule type" value="Genomic_DNA"/>
</dbReference>
<keyword evidence="5" id="KW-1185">Reference proteome</keyword>
<dbReference type="Proteomes" id="UP000792063">
    <property type="component" value="Unassembled WGS sequence"/>
</dbReference>
<dbReference type="Proteomes" id="UP000285624">
    <property type="component" value="Unassembled WGS sequence"/>
</dbReference>
<organism evidence="4 5">
    <name type="scientific">Phytophthora kernoviae</name>
    <dbReference type="NCBI Taxonomy" id="325452"/>
    <lineage>
        <taxon>Eukaryota</taxon>
        <taxon>Sar</taxon>
        <taxon>Stramenopiles</taxon>
        <taxon>Oomycota</taxon>
        <taxon>Peronosporomycetes</taxon>
        <taxon>Peronosporales</taxon>
        <taxon>Peronosporaceae</taxon>
        <taxon>Phytophthora</taxon>
    </lineage>
</organism>
<dbReference type="EMBL" id="MAYM02001057">
    <property type="protein sequence ID" value="RLN27185.1"/>
    <property type="molecule type" value="Genomic_DNA"/>
</dbReference>
<reference evidence="1" key="3">
    <citation type="submission" date="2020-06" db="EMBL/GenBank/DDBJ databases">
        <authorList>
            <person name="Studholme D.J."/>
        </authorList>
    </citation>
    <scope>NUCLEOTIDE SEQUENCE</scope>
    <source>
        <strain evidence="1">NZFS 2646</strain>
        <strain evidence="2">NZFS 3630</strain>
    </source>
</reference>
<evidence type="ECO:0000313" key="2">
    <source>
        <dbReference type="EMBL" id="KAG2532065.1"/>
    </source>
</evidence>
<evidence type="ECO:0000313" key="3">
    <source>
        <dbReference type="EMBL" id="RLN27185.1"/>
    </source>
</evidence>
<evidence type="ECO:0000313" key="6">
    <source>
        <dbReference type="Proteomes" id="UP000285883"/>
    </source>
</evidence>
<dbReference type="STRING" id="325452.A0A421GYZ3"/>
<dbReference type="Proteomes" id="UP000285883">
    <property type="component" value="Unassembled WGS sequence"/>
</dbReference>
<evidence type="ECO:0000313" key="4">
    <source>
        <dbReference type="EMBL" id="RLN83830.1"/>
    </source>
</evidence>
<evidence type="ECO:0000313" key="5">
    <source>
        <dbReference type="Proteomes" id="UP000285624"/>
    </source>
</evidence>
<comment type="caution">
    <text evidence="4">The sequence shown here is derived from an EMBL/GenBank/DDBJ whole genome shotgun (WGS) entry which is preliminary data.</text>
</comment>
<proteinExistence type="predicted"/>
<protein>
    <submittedName>
        <fullName evidence="4">Uncharacterized protein</fullName>
    </submittedName>
</protein>
<dbReference type="EMBL" id="JPWV03000080">
    <property type="protein sequence ID" value="KAG2526137.1"/>
    <property type="molecule type" value="Genomic_DNA"/>
</dbReference>
<reference evidence="1" key="1">
    <citation type="journal article" date="2015" name="Genom Data">
        <title>Genome sequences of six Phytophthora species associated with forests in New Zealand.</title>
        <authorList>
            <person name="Studholme D.J."/>
            <person name="McDougal R.L."/>
            <person name="Sambles C."/>
            <person name="Hansen E."/>
            <person name="Hardy G."/>
            <person name="Grant M."/>
            <person name="Ganley R.J."/>
            <person name="Williams N.M."/>
        </authorList>
    </citation>
    <scope>NUCLEOTIDE SEQUENCE</scope>
    <source>
        <strain evidence="1">NZFS 2646</strain>
        <strain evidence="2">NZFS 3630</strain>
    </source>
</reference>
<dbReference type="AlphaFoldDB" id="A0A421GYZ3"/>
<name>A0A421GYZ3_9STRA</name>
<evidence type="ECO:0000313" key="1">
    <source>
        <dbReference type="EMBL" id="KAG2526137.1"/>
    </source>
</evidence>
<reference evidence="5 6" key="2">
    <citation type="submission" date="2018-07" db="EMBL/GenBank/DDBJ databases">
        <title>Genome sequencing of oomycete isolates from Chile give support for New Zealand origin for Phytophthora kernoviae and make available the first Nothophytophthora sp. genome.</title>
        <authorList>
            <person name="Studholme D.J."/>
            <person name="Sanfuentes E."/>
            <person name="Panda P."/>
            <person name="Hill R."/>
            <person name="Sambles C."/>
            <person name="Grant M."/>
            <person name="Williams N.M."/>
            <person name="Mcdougal R.L."/>
        </authorList>
    </citation>
    <scope>NUCLEOTIDE SEQUENCE [LARGE SCALE GENOMIC DNA]</scope>
    <source>
        <strain evidence="3">Chile2</strain>
        <strain evidence="4">Chile4</strain>
    </source>
</reference>
<dbReference type="EMBL" id="MBDN02000027">
    <property type="protein sequence ID" value="RLN83830.1"/>
    <property type="molecule type" value="Genomic_DNA"/>
</dbReference>
<gene>
    <name evidence="3" type="ORF">BBI17_001546</name>
    <name evidence="4" type="ORF">BBO99_00001775</name>
    <name evidence="1" type="ORF">JM16_004069</name>
    <name evidence="2" type="ORF">JM18_001457</name>
</gene>
<dbReference type="Proteomes" id="UP000785171">
    <property type="component" value="Unassembled WGS sequence"/>
</dbReference>
<sequence length="90" mass="10160">MALLAGIRPFLSDLEDALINNAELMLYAQGEYIYHEVMAFMIGEIASIFISSIDNDVNYRKNQIAVGHTLACWKVNESLNVRVHVFISNL</sequence>
<accession>A0A421GYZ3</accession>